<dbReference type="InterPro" id="IPR027417">
    <property type="entry name" value="P-loop_NTPase"/>
</dbReference>
<dbReference type="InterPro" id="IPR050388">
    <property type="entry name" value="ABC_Ni/Peptide_Import"/>
</dbReference>
<dbReference type="CDD" id="cd03257">
    <property type="entry name" value="ABC_NikE_OppD_transporters"/>
    <property type="match status" value="1"/>
</dbReference>
<evidence type="ECO:0000256" key="7">
    <source>
        <dbReference type="ARBA" id="ARBA00023065"/>
    </source>
</evidence>
<accession>I3TF58</accession>
<dbReference type="InterPro" id="IPR003439">
    <property type="entry name" value="ABC_transporter-like_ATP-bd"/>
</dbReference>
<evidence type="ECO:0000256" key="3">
    <source>
        <dbReference type="ARBA" id="ARBA00022475"/>
    </source>
</evidence>
<dbReference type="NCBIfam" id="TIGR01727">
    <property type="entry name" value="oligo_HPY"/>
    <property type="match status" value="1"/>
</dbReference>
<keyword evidence="8" id="KW-0472">Membrane</keyword>
<evidence type="ECO:0000256" key="2">
    <source>
        <dbReference type="ARBA" id="ARBA00022448"/>
    </source>
</evidence>
<keyword evidence="7" id="KW-0406">Ion transport</keyword>
<dbReference type="KEGG" id="thg:TCELL_0973"/>
<dbReference type="RefSeq" id="WP_014737646.1">
    <property type="nucleotide sequence ID" value="NC_017954.1"/>
</dbReference>
<dbReference type="FunFam" id="3.40.50.300:FF:000016">
    <property type="entry name" value="Oligopeptide ABC transporter ATP-binding component"/>
    <property type="match status" value="1"/>
</dbReference>
<evidence type="ECO:0000313" key="15">
    <source>
        <dbReference type="Proteomes" id="UP000005270"/>
    </source>
</evidence>
<dbReference type="PANTHER" id="PTHR43297">
    <property type="entry name" value="OLIGOPEPTIDE TRANSPORT ATP-BINDING PROTEIN APPD"/>
    <property type="match status" value="1"/>
</dbReference>
<evidence type="ECO:0000256" key="1">
    <source>
        <dbReference type="ARBA" id="ARBA00004202"/>
    </source>
</evidence>
<evidence type="ECO:0000259" key="13">
    <source>
        <dbReference type="PROSITE" id="PS50893"/>
    </source>
</evidence>
<dbReference type="GO" id="GO:0015833">
    <property type="term" value="P:peptide transport"/>
    <property type="evidence" value="ECO:0007669"/>
    <property type="project" value="InterPro"/>
</dbReference>
<evidence type="ECO:0000256" key="11">
    <source>
        <dbReference type="ARBA" id="ARBA00044143"/>
    </source>
</evidence>
<dbReference type="AlphaFoldDB" id="I3TF58"/>
<keyword evidence="6" id="KW-1278">Translocase</keyword>
<comment type="subunit">
    <text evidence="9">The complex is composed of two ATP-binding proteins (NikD and NikE), two transmembrane proteins (NikB and NikC) and a solute-binding protein (NikA).</text>
</comment>
<evidence type="ECO:0000256" key="5">
    <source>
        <dbReference type="ARBA" id="ARBA00022840"/>
    </source>
</evidence>
<reference evidence="14 15" key="1">
    <citation type="journal article" date="2012" name="J. Bacteriol.">
        <title>Complete genome sequence of the hyperthermophilic cellulolytic Crenarchaeon 'Thermogladius cellulolyticus' 1633.</title>
        <authorList>
            <person name="Mardanov A.V."/>
            <person name="Kochetkova T.V."/>
            <person name="Beletsky A.V."/>
            <person name="Bonch-Osmolovskaya E.A."/>
            <person name="Ravin N.V."/>
            <person name="Skryabin K.G."/>
        </authorList>
    </citation>
    <scope>NUCLEOTIDE SEQUENCE [LARGE SCALE GENOMIC DNA]</scope>
    <source>
        <strain evidence="15">DSM 22663 / VKM B-2946 / 1633</strain>
    </source>
</reference>
<dbReference type="Proteomes" id="UP000005270">
    <property type="component" value="Chromosome"/>
</dbReference>
<dbReference type="InParanoid" id="I3TF58"/>
<evidence type="ECO:0000256" key="6">
    <source>
        <dbReference type="ARBA" id="ARBA00022967"/>
    </source>
</evidence>
<dbReference type="GeneID" id="13013291"/>
<dbReference type="STRING" id="1184251.TCELL_0973"/>
<dbReference type="PANTHER" id="PTHR43297:SF13">
    <property type="entry name" value="NICKEL ABC TRANSPORTER, ATP-BINDING PROTEIN"/>
    <property type="match status" value="1"/>
</dbReference>
<dbReference type="PROSITE" id="PS00211">
    <property type="entry name" value="ABC_TRANSPORTER_1"/>
    <property type="match status" value="1"/>
</dbReference>
<dbReference type="GO" id="GO:0015413">
    <property type="term" value="F:ABC-type nickel transporter activity"/>
    <property type="evidence" value="ECO:0007669"/>
    <property type="project" value="UniProtKB-EC"/>
</dbReference>
<dbReference type="EMBL" id="CP003531">
    <property type="protein sequence ID" value="AFK51396.1"/>
    <property type="molecule type" value="Genomic_DNA"/>
</dbReference>
<sequence>MAGHVLEVEDLWVKYYTMSGVVHAVSGVSFKLRRGEMLAVVGESGSGKSTLAYALMNMVPKPGKIVRGRVLLGGVDLLTLMTEELRKVRGSRISIVFQDPFTTLDPLRRVVDQFTEFLMEHGLDKATALRVAREYTEAVGLPERVLESYPHQLSGGQKQRVAIAMAISLSPEVVIADEPTTALDVIVQKQIMDLIDDVRRKYKSSFILITHDLALALERADTVMVMYGGYVMEYADKSELVRDMRHPYTRALLESLPRLGQRGLPSFLPGYPPDLRNPPSGCVFHPRCPLAREKCRAEQPQLVEVSKGHYVACHYAGVVK</sequence>
<dbReference type="Gene3D" id="3.40.50.300">
    <property type="entry name" value="P-loop containing nucleotide triphosphate hydrolases"/>
    <property type="match status" value="1"/>
</dbReference>
<name>I3TF58_THEC1</name>
<dbReference type="GO" id="GO:0016887">
    <property type="term" value="F:ATP hydrolysis activity"/>
    <property type="evidence" value="ECO:0007669"/>
    <property type="project" value="InterPro"/>
</dbReference>
<organism evidence="14 15">
    <name type="scientific">Thermogladius calderae (strain DSM 22663 / VKM B-2946 / 1633)</name>
    <dbReference type="NCBI Taxonomy" id="1184251"/>
    <lineage>
        <taxon>Archaea</taxon>
        <taxon>Thermoproteota</taxon>
        <taxon>Thermoprotei</taxon>
        <taxon>Desulfurococcales</taxon>
        <taxon>Desulfurococcaceae</taxon>
        <taxon>Thermogladius</taxon>
    </lineage>
</organism>
<dbReference type="Pfam" id="PF00005">
    <property type="entry name" value="ABC_tran"/>
    <property type="match status" value="1"/>
</dbReference>
<dbReference type="HOGENOM" id="CLU_000604_1_23_2"/>
<comment type="catalytic activity">
    <reaction evidence="12">
        <text>Ni(2+)(out) + ATP + H2O = Ni(2+)(in) + ADP + phosphate + H(+)</text>
        <dbReference type="Rhea" id="RHEA:15557"/>
        <dbReference type="ChEBI" id="CHEBI:15377"/>
        <dbReference type="ChEBI" id="CHEBI:15378"/>
        <dbReference type="ChEBI" id="CHEBI:30616"/>
        <dbReference type="ChEBI" id="CHEBI:43474"/>
        <dbReference type="ChEBI" id="CHEBI:49786"/>
        <dbReference type="ChEBI" id="CHEBI:456216"/>
        <dbReference type="EC" id="7.2.2.11"/>
    </reaction>
    <physiologicalReaction direction="left-to-right" evidence="12">
        <dbReference type="Rhea" id="RHEA:15558"/>
    </physiologicalReaction>
</comment>
<evidence type="ECO:0000256" key="4">
    <source>
        <dbReference type="ARBA" id="ARBA00022741"/>
    </source>
</evidence>
<keyword evidence="15" id="KW-1185">Reference proteome</keyword>
<evidence type="ECO:0000256" key="12">
    <source>
        <dbReference type="ARBA" id="ARBA00048610"/>
    </source>
</evidence>
<dbReference type="PROSITE" id="PS50893">
    <property type="entry name" value="ABC_TRANSPORTER_2"/>
    <property type="match status" value="1"/>
</dbReference>
<comment type="subcellular location">
    <subcellularLocation>
        <location evidence="1">Cell membrane</location>
        <topology evidence="1">Peripheral membrane protein</topology>
    </subcellularLocation>
</comment>
<protein>
    <recommendedName>
        <fullName evidence="11">Nickel import system ATP-binding protein NikD</fullName>
        <ecNumber evidence="10">7.2.2.11</ecNumber>
    </recommendedName>
</protein>
<evidence type="ECO:0000256" key="9">
    <source>
        <dbReference type="ARBA" id="ARBA00038669"/>
    </source>
</evidence>
<dbReference type="eggNOG" id="arCOG00181">
    <property type="taxonomic scope" value="Archaea"/>
</dbReference>
<keyword evidence="2" id="KW-0813">Transport</keyword>
<keyword evidence="3" id="KW-1003">Cell membrane</keyword>
<evidence type="ECO:0000256" key="10">
    <source>
        <dbReference type="ARBA" id="ARBA00039098"/>
    </source>
</evidence>
<dbReference type="EC" id="7.2.2.11" evidence="10"/>
<dbReference type="InterPro" id="IPR003593">
    <property type="entry name" value="AAA+_ATPase"/>
</dbReference>
<evidence type="ECO:0000313" key="14">
    <source>
        <dbReference type="EMBL" id="AFK51396.1"/>
    </source>
</evidence>
<gene>
    <name evidence="14" type="ordered locus">TCELL_0973</name>
</gene>
<dbReference type="GO" id="GO:0005886">
    <property type="term" value="C:plasma membrane"/>
    <property type="evidence" value="ECO:0007669"/>
    <property type="project" value="UniProtKB-SubCell"/>
</dbReference>
<proteinExistence type="predicted"/>
<dbReference type="GO" id="GO:0005524">
    <property type="term" value="F:ATP binding"/>
    <property type="evidence" value="ECO:0007669"/>
    <property type="project" value="UniProtKB-KW"/>
</dbReference>
<dbReference type="InterPro" id="IPR017871">
    <property type="entry name" value="ABC_transporter-like_CS"/>
</dbReference>
<dbReference type="Pfam" id="PF08352">
    <property type="entry name" value="oligo_HPY"/>
    <property type="match status" value="1"/>
</dbReference>
<dbReference type="SMART" id="SM00382">
    <property type="entry name" value="AAA"/>
    <property type="match status" value="1"/>
</dbReference>
<evidence type="ECO:0000256" key="8">
    <source>
        <dbReference type="ARBA" id="ARBA00023136"/>
    </source>
</evidence>
<dbReference type="InterPro" id="IPR013563">
    <property type="entry name" value="Oligopep_ABC_C"/>
</dbReference>
<dbReference type="SUPFAM" id="SSF52540">
    <property type="entry name" value="P-loop containing nucleoside triphosphate hydrolases"/>
    <property type="match status" value="1"/>
</dbReference>
<feature type="domain" description="ABC transporter" evidence="13">
    <location>
        <begin position="6"/>
        <end position="253"/>
    </location>
</feature>
<keyword evidence="4" id="KW-0547">Nucleotide-binding</keyword>
<keyword evidence="5 14" id="KW-0067">ATP-binding</keyword>